<dbReference type="GO" id="GO:0006869">
    <property type="term" value="P:lipid transport"/>
    <property type="evidence" value="ECO:0007669"/>
    <property type="project" value="InterPro"/>
</dbReference>
<keyword evidence="8" id="KW-1185">Reference proteome</keyword>
<keyword evidence="2 4" id="KW-0813">Transport</keyword>
<evidence type="ECO:0000256" key="4">
    <source>
        <dbReference type="RuleBase" id="RU000628"/>
    </source>
</evidence>
<sequence>MLNKQLFHLLLVYIATATASSKAAKDAPVRCNMVYSILEPCLGYVLGGGLISVPSECCGGIKYLLSMERTRDDRQSACKCLKSAGSNTSKAQVNRAATLPRICKTNCNISQLERTRKKFKIWK</sequence>
<evidence type="ECO:0000256" key="5">
    <source>
        <dbReference type="SAM" id="SignalP"/>
    </source>
</evidence>
<dbReference type="CDD" id="cd01960">
    <property type="entry name" value="nsLTP1"/>
    <property type="match status" value="1"/>
</dbReference>
<dbReference type="Proteomes" id="UP000011115">
    <property type="component" value="Unassembled WGS sequence"/>
</dbReference>
<dbReference type="SUPFAM" id="SSF47699">
    <property type="entry name" value="Bifunctional inhibitor/lipid-transfer protein/seed storage 2S albumin"/>
    <property type="match status" value="1"/>
</dbReference>
<dbReference type="Gene3D" id="1.10.110.10">
    <property type="entry name" value="Plant lipid-transfer and hydrophobic proteins"/>
    <property type="match status" value="1"/>
</dbReference>
<evidence type="ECO:0000259" key="6">
    <source>
        <dbReference type="SMART" id="SM00499"/>
    </source>
</evidence>
<comment type="similarity">
    <text evidence="1 4">Belongs to the plant LTP family.</text>
</comment>
<organism evidence="7 8">
    <name type="scientific">Solanum tuberosum</name>
    <name type="common">Potato</name>
    <dbReference type="NCBI Taxonomy" id="4113"/>
    <lineage>
        <taxon>Eukaryota</taxon>
        <taxon>Viridiplantae</taxon>
        <taxon>Streptophyta</taxon>
        <taxon>Embryophyta</taxon>
        <taxon>Tracheophyta</taxon>
        <taxon>Spermatophyta</taxon>
        <taxon>Magnoliopsida</taxon>
        <taxon>eudicotyledons</taxon>
        <taxon>Gunneridae</taxon>
        <taxon>Pentapetalae</taxon>
        <taxon>asterids</taxon>
        <taxon>lamiids</taxon>
        <taxon>Solanales</taxon>
        <taxon>Solanaceae</taxon>
        <taxon>Solanoideae</taxon>
        <taxon>Solaneae</taxon>
        <taxon>Solanum</taxon>
    </lineage>
</organism>
<reference evidence="8" key="1">
    <citation type="journal article" date="2011" name="Nature">
        <title>Genome sequence and analysis of the tuber crop potato.</title>
        <authorList>
            <consortium name="The Potato Genome Sequencing Consortium"/>
        </authorList>
    </citation>
    <scope>NUCLEOTIDE SEQUENCE [LARGE SCALE GENOMIC DNA]</scope>
    <source>
        <strain evidence="8">cv. DM1-3 516 R44</strain>
    </source>
</reference>
<evidence type="ECO:0000313" key="7">
    <source>
        <dbReference type="EnsemblPlants" id="PGSC0003DMT400041545"/>
    </source>
</evidence>
<dbReference type="InterPro" id="IPR000528">
    <property type="entry name" value="Plant_nsLTP"/>
</dbReference>
<protein>
    <recommendedName>
        <fullName evidence="4">Non-specific lipid-transfer protein</fullName>
    </recommendedName>
</protein>
<keyword evidence="5" id="KW-0732">Signal</keyword>
<dbReference type="SMART" id="SM00499">
    <property type="entry name" value="AAI"/>
    <property type="match status" value="1"/>
</dbReference>
<keyword evidence="3 4" id="KW-0446">Lipid-binding</keyword>
<name>M1BBH8_SOLTU</name>
<feature type="chain" id="PRO_5004012043" description="Non-specific lipid-transfer protein" evidence="5">
    <location>
        <begin position="20"/>
        <end position="123"/>
    </location>
</feature>
<comment type="function">
    <text evidence="4">Plant non-specific lipid-transfer proteins transfer phospholipids as well as galactolipids across membranes. May play a role in wax or cutin deposition in the cell walls of expanding epidermal cells and certain secretory tissues.</text>
</comment>
<dbReference type="Gramene" id="PGSC0003DMT400041545">
    <property type="protein sequence ID" value="PGSC0003DMT400041545"/>
    <property type="gene ID" value="PGSC0003DMG400016105"/>
</dbReference>
<dbReference type="AlphaFoldDB" id="M1BBH8"/>
<dbReference type="PaxDb" id="4113-PGSC0003DMT400041545"/>
<dbReference type="PRINTS" id="PR00382">
    <property type="entry name" value="LIPIDTRNSFER"/>
</dbReference>
<feature type="domain" description="Bifunctional inhibitor/plant lipid transfer protein/seed storage helical" evidence="6">
    <location>
        <begin position="31"/>
        <end position="107"/>
    </location>
</feature>
<dbReference type="PANTHER" id="PTHR33076">
    <property type="entry name" value="NON-SPECIFIC LIPID-TRANSFER PROTEIN 2-RELATED"/>
    <property type="match status" value="1"/>
</dbReference>
<dbReference type="Pfam" id="PF00234">
    <property type="entry name" value="Tryp_alpha_amyl"/>
    <property type="match status" value="1"/>
</dbReference>
<feature type="signal peptide" evidence="5">
    <location>
        <begin position="1"/>
        <end position="19"/>
    </location>
</feature>
<dbReference type="InterPro" id="IPR016140">
    <property type="entry name" value="Bifunc_inhib/LTP/seed_store"/>
</dbReference>
<dbReference type="HOGENOM" id="CLU_128423_0_0_1"/>
<dbReference type="InParanoid" id="M1BBH8"/>
<evidence type="ECO:0000256" key="3">
    <source>
        <dbReference type="ARBA" id="ARBA00023121"/>
    </source>
</evidence>
<dbReference type="EnsemblPlants" id="PGSC0003DMT400041545">
    <property type="protein sequence ID" value="PGSC0003DMT400041545"/>
    <property type="gene ID" value="PGSC0003DMG400016105"/>
</dbReference>
<dbReference type="GO" id="GO:0008289">
    <property type="term" value="F:lipid binding"/>
    <property type="evidence" value="ECO:0007669"/>
    <property type="project" value="UniProtKB-KW"/>
</dbReference>
<accession>M1BBH8</accession>
<reference evidence="7" key="2">
    <citation type="submission" date="2015-06" db="UniProtKB">
        <authorList>
            <consortium name="EnsemblPlants"/>
        </authorList>
    </citation>
    <scope>IDENTIFICATION</scope>
    <source>
        <strain evidence="7">DM1-3 516 R44</strain>
    </source>
</reference>
<evidence type="ECO:0000256" key="2">
    <source>
        <dbReference type="ARBA" id="ARBA00022448"/>
    </source>
</evidence>
<proteinExistence type="inferred from homology"/>
<evidence type="ECO:0000256" key="1">
    <source>
        <dbReference type="ARBA" id="ARBA00009748"/>
    </source>
</evidence>
<dbReference type="InterPro" id="IPR036312">
    <property type="entry name" value="Bifun_inhib/LTP/seed_sf"/>
</dbReference>
<evidence type="ECO:0000313" key="8">
    <source>
        <dbReference type="Proteomes" id="UP000011115"/>
    </source>
</evidence>